<comment type="caution">
    <text evidence="2">The sequence shown here is derived from an EMBL/GenBank/DDBJ whole genome shotgun (WGS) entry which is preliminary data.</text>
</comment>
<dbReference type="Pfam" id="PF07963">
    <property type="entry name" value="N_methyl"/>
    <property type="match status" value="1"/>
</dbReference>
<dbReference type="Gene3D" id="3.30.700.10">
    <property type="entry name" value="Glycoprotein, Type 4 Pilin"/>
    <property type="match status" value="1"/>
</dbReference>
<sequence length="220" mass="24359">MPARRAFTLVELLVVIAIIAALIALLLPAVQSARATARSAACKSQLRQIGLAVLQHCDLHKGEFPEWSHAGAGRSWVDTLADHMEHVDAVRVCPEDPRATERLAARATTYVLSDYLTAREVPGAARFLRQVPSTSKTFAAFEGAGARKADPAYDHAHASQWFSELNRQWGLVEQAVRADIQTDYHQQTSNYLYVDGHVEAIPDATIQQWIDEGFDFAQPR</sequence>
<evidence type="ECO:0000259" key="1">
    <source>
        <dbReference type="Pfam" id="PF07596"/>
    </source>
</evidence>
<dbReference type="PANTHER" id="PTHR30093:SF2">
    <property type="entry name" value="TYPE II SECRETION SYSTEM PROTEIN H"/>
    <property type="match status" value="1"/>
</dbReference>
<gene>
    <name evidence="2" type="ORF">KOR34_39560</name>
</gene>
<dbReference type="InterPro" id="IPR012902">
    <property type="entry name" value="N_methyl_site"/>
</dbReference>
<dbReference type="Proteomes" id="UP000316714">
    <property type="component" value="Unassembled WGS sequence"/>
</dbReference>
<dbReference type="InterPro" id="IPR011453">
    <property type="entry name" value="DUF1559"/>
</dbReference>
<organism evidence="2 3">
    <name type="scientific">Posidoniimonas corsicana</name>
    <dbReference type="NCBI Taxonomy" id="1938618"/>
    <lineage>
        <taxon>Bacteria</taxon>
        <taxon>Pseudomonadati</taxon>
        <taxon>Planctomycetota</taxon>
        <taxon>Planctomycetia</taxon>
        <taxon>Pirellulales</taxon>
        <taxon>Lacipirellulaceae</taxon>
        <taxon>Posidoniimonas</taxon>
    </lineage>
</organism>
<feature type="domain" description="DUF1559" evidence="1">
    <location>
        <begin position="31"/>
        <end position="87"/>
    </location>
</feature>
<dbReference type="InterPro" id="IPR045584">
    <property type="entry name" value="Pilin-like"/>
</dbReference>
<proteinExistence type="predicted"/>
<dbReference type="OrthoDB" id="256066at2"/>
<dbReference type="AlphaFoldDB" id="A0A5C5V3A0"/>
<dbReference type="SUPFAM" id="SSF54523">
    <property type="entry name" value="Pili subunits"/>
    <property type="match status" value="1"/>
</dbReference>
<dbReference type="RefSeq" id="WP_146568039.1">
    <property type="nucleotide sequence ID" value="NZ_SIHJ01000003.1"/>
</dbReference>
<keyword evidence="3" id="KW-1185">Reference proteome</keyword>
<reference evidence="2 3" key="1">
    <citation type="submission" date="2019-02" db="EMBL/GenBank/DDBJ databases">
        <title>Deep-cultivation of Planctomycetes and their phenomic and genomic characterization uncovers novel biology.</title>
        <authorList>
            <person name="Wiegand S."/>
            <person name="Jogler M."/>
            <person name="Boedeker C."/>
            <person name="Pinto D."/>
            <person name="Vollmers J."/>
            <person name="Rivas-Marin E."/>
            <person name="Kohn T."/>
            <person name="Peeters S.H."/>
            <person name="Heuer A."/>
            <person name="Rast P."/>
            <person name="Oberbeckmann S."/>
            <person name="Bunk B."/>
            <person name="Jeske O."/>
            <person name="Meyerdierks A."/>
            <person name="Storesund J.E."/>
            <person name="Kallscheuer N."/>
            <person name="Luecker S."/>
            <person name="Lage O.M."/>
            <person name="Pohl T."/>
            <person name="Merkel B.J."/>
            <person name="Hornburger P."/>
            <person name="Mueller R.-W."/>
            <person name="Bruemmer F."/>
            <person name="Labrenz M."/>
            <person name="Spormann A.M."/>
            <person name="Op Den Camp H."/>
            <person name="Overmann J."/>
            <person name="Amann R."/>
            <person name="Jetten M.S.M."/>
            <person name="Mascher T."/>
            <person name="Medema M.H."/>
            <person name="Devos D.P."/>
            <person name="Kaster A.-K."/>
            <person name="Ovreas L."/>
            <person name="Rohde M."/>
            <person name="Galperin M.Y."/>
            <person name="Jogler C."/>
        </authorList>
    </citation>
    <scope>NUCLEOTIDE SEQUENCE [LARGE SCALE GENOMIC DNA]</scope>
    <source>
        <strain evidence="2 3">KOR34</strain>
    </source>
</reference>
<evidence type="ECO:0000313" key="3">
    <source>
        <dbReference type="Proteomes" id="UP000316714"/>
    </source>
</evidence>
<accession>A0A5C5V3A0</accession>
<dbReference type="EMBL" id="SIHJ01000003">
    <property type="protein sequence ID" value="TWT32195.1"/>
    <property type="molecule type" value="Genomic_DNA"/>
</dbReference>
<dbReference type="PANTHER" id="PTHR30093">
    <property type="entry name" value="GENERAL SECRETION PATHWAY PROTEIN G"/>
    <property type="match status" value="1"/>
</dbReference>
<evidence type="ECO:0000313" key="2">
    <source>
        <dbReference type="EMBL" id="TWT32195.1"/>
    </source>
</evidence>
<dbReference type="Pfam" id="PF07596">
    <property type="entry name" value="SBP_bac_10"/>
    <property type="match status" value="1"/>
</dbReference>
<protein>
    <recommendedName>
        <fullName evidence="1">DUF1559 domain-containing protein</fullName>
    </recommendedName>
</protein>
<dbReference type="NCBIfam" id="TIGR02532">
    <property type="entry name" value="IV_pilin_GFxxxE"/>
    <property type="match status" value="1"/>
</dbReference>
<name>A0A5C5V3A0_9BACT</name>